<evidence type="ECO:0000313" key="3">
    <source>
        <dbReference type="EMBL" id="CCF60442.1"/>
    </source>
</evidence>
<protein>
    <recommendedName>
        <fullName evidence="2">BZIP domain-containing protein</fullName>
    </recommendedName>
</protein>
<dbReference type="PROSITE" id="PS00036">
    <property type="entry name" value="BZIP_BASIC"/>
    <property type="match status" value="1"/>
</dbReference>
<dbReference type="GO" id="GO:0003700">
    <property type="term" value="F:DNA-binding transcription factor activity"/>
    <property type="evidence" value="ECO:0007669"/>
    <property type="project" value="InterPro"/>
</dbReference>
<sequence length="143" mass="16825">MNHHTPVHIEPKPDSKSLQSPNELKLDQDWKSIPKKNSSSTTKKRYRPKLNEIGNLQTKERIREQNRESQRKFRERNNSYKQKIQELETKLLQYQTLLNEKNNIILKLNAKIKSLNQDTCNKTSSSLCSKCSDINQTCIKPFN</sequence>
<dbReference type="KEGG" id="kaf:KAFR_0K00865"/>
<feature type="domain" description="BZIP" evidence="2">
    <location>
        <begin position="61"/>
        <end position="76"/>
    </location>
</feature>
<dbReference type="RefSeq" id="XP_003959577.1">
    <property type="nucleotide sequence ID" value="XM_003959528.1"/>
</dbReference>
<dbReference type="AlphaFoldDB" id="H2B1E2"/>
<name>H2B1E2_KAZAF</name>
<accession>H2B1E2</accession>
<reference evidence="3 4" key="1">
    <citation type="journal article" date="2011" name="Proc. Natl. Acad. Sci. U.S.A.">
        <title>Evolutionary erosion of yeast sex chromosomes by mating-type switching accidents.</title>
        <authorList>
            <person name="Gordon J.L."/>
            <person name="Armisen D."/>
            <person name="Proux-Wera E."/>
            <person name="Oheigeartaigh S.S."/>
            <person name="Byrne K.P."/>
            <person name="Wolfe K.H."/>
        </authorList>
    </citation>
    <scope>NUCLEOTIDE SEQUENCE [LARGE SCALE GENOMIC DNA]</scope>
    <source>
        <strain evidence="4">ATCC 22294 / BCRC 22015 / CBS 2517 / CECT 1963 / NBRC 1671 / NRRL Y-8276</strain>
    </source>
</reference>
<gene>
    <name evidence="3" type="primary">KAFR0K00865</name>
    <name evidence="3" type="ORF">KAFR_0K00865</name>
</gene>
<evidence type="ECO:0000256" key="1">
    <source>
        <dbReference type="SAM" id="MobiDB-lite"/>
    </source>
</evidence>
<dbReference type="CDD" id="cd14688">
    <property type="entry name" value="bZIP_YAP"/>
    <property type="match status" value="1"/>
</dbReference>
<dbReference type="Gene3D" id="1.20.5.170">
    <property type="match status" value="1"/>
</dbReference>
<dbReference type="EMBL" id="HE650831">
    <property type="protein sequence ID" value="CCF60442.1"/>
    <property type="molecule type" value="Genomic_DNA"/>
</dbReference>
<evidence type="ECO:0000313" key="4">
    <source>
        <dbReference type="Proteomes" id="UP000005220"/>
    </source>
</evidence>
<dbReference type="InParanoid" id="H2B1E2"/>
<feature type="compositionally biased region" description="Basic and acidic residues" evidence="1">
    <location>
        <begin position="58"/>
        <end position="78"/>
    </location>
</feature>
<feature type="region of interest" description="Disordered" evidence="1">
    <location>
        <begin position="1"/>
        <end position="78"/>
    </location>
</feature>
<keyword evidence="4" id="KW-1185">Reference proteome</keyword>
<organism evidence="3 4">
    <name type="scientific">Kazachstania africana (strain ATCC 22294 / BCRC 22015 / CBS 2517 / CECT 1963 / NBRC 1671 / NRRL Y-8276)</name>
    <name type="common">Yeast</name>
    <name type="synonym">Kluyveromyces africanus</name>
    <dbReference type="NCBI Taxonomy" id="1071382"/>
    <lineage>
        <taxon>Eukaryota</taxon>
        <taxon>Fungi</taxon>
        <taxon>Dikarya</taxon>
        <taxon>Ascomycota</taxon>
        <taxon>Saccharomycotina</taxon>
        <taxon>Saccharomycetes</taxon>
        <taxon>Saccharomycetales</taxon>
        <taxon>Saccharomycetaceae</taxon>
        <taxon>Kazachstania</taxon>
    </lineage>
</organism>
<dbReference type="Proteomes" id="UP000005220">
    <property type="component" value="Chromosome 11"/>
</dbReference>
<dbReference type="InterPro" id="IPR004827">
    <property type="entry name" value="bZIP"/>
</dbReference>
<proteinExistence type="predicted"/>
<dbReference type="HOGENOM" id="CLU_1806450_0_0_1"/>
<evidence type="ECO:0000259" key="2">
    <source>
        <dbReference type="PROSITE" id="PS00036"/>
    </source>
</evidence>
<dbReference type="GeneID" id="13886631"/>